<keyword evidence="3" id="KW-1185">Reference proteome</keyword>
<dbReference type="InParanoid" id="A0A1V9X6M4"/>
<feature type="compositionally biased region" description="Low complexity" evidence="1">
    <location>
        <begin position="190"/>
        <end position="208"/>
    </location>
</feature>
<feature type="region of interest" description="Disordered" evidence="1">
    <location>
        <begin position="188"/>
        <end position="242"/>
    </location>
</feature>
<dbReference type="Proteomes" id="UP000192247">
    <property type="component" value="Unassembled WGS sequence"/>
</dbReference>
<name>A0A1V9X6M4_9ACAR</name>
<evidence type="ECO:0000313" key="2">
    <source>
        <dbReference type="EMBL" id="OQR68932.1"/>
    </source>
</evidence>
<dbReference type="EMBL" id="MNPL01022898">
    <property type="protein sequence ID" value="OQR68932.1"/>
    <property type="molecule type" value="Genomic_DNA"/>
</dbReference>
<proteinExistence type="predicted"/>
<protein>
    <submittedName>
        <fullName evidence="2">Uncharacterized protein</fullName>
    </submittedName>
</protein>
<dbReference type="AlphaFoldDB" id="A0A1V9X6M4"/>
<feature type="region of interest" description="Disordered" evidence="1">
    <location>
        <begin position="130"/>
        <end position="163"/>
    </location>
</feature>
<organism evidence="2 3">
    <name type="scientific">Tropilaelaps mercedesae</name>
    <dbReference type="NCBI Taxonomy" id="418985"/>
    <lineage>
        <taxon>Eukaryota</taxon>
        <taxon>Metazoa</taxon>
        <taxon>Ecdysozoa</taxon>
        <taxon>Arthropoda</taxon>
        <taxon>Chelicerata</taxon>
        <taxon>Arachnida</taxon>
        <taxon>Acari</taxon>
        <taxon>Parasitiformes</taxon>
        <taxon>Mesostigmata</taxon>
        <taxon>Gamasina</taxon>
        <taxon>Dermanyssoidea</taxon>
        <taxon>Laelapidae</taxon>
        <taxon>Tropilaelaps</taxon>
    </lineage>
</organism>
<sequence>MANGHAGYEQHAHVHDYIGPTRKFSHSSIHLVNESRSTGRVLLCYDFVTTLILAHSAVIEVNMSVRLMLLDVDSVRGAEAVKAASLRSPLPRTDKTDKSTFRLPVACNNTSSFSSAQWMNPSTFSSGQNRLSSWPKVTGPTASTQASSCRELRLPPTHGEGIRRRGGVLTALSTIHTRNALHSWPSSAQALHGTRGTTTAARQRLQAGPTGRPPWGDSTSRHRTCPVARARATRSEPSASRAFALSHTRLTAAPVRHRHTRTQEVQRGRPELLTAAPTERRCHDARIIEQQLLSDPVRRSRSTFFKPADASATPSFGCLAFASVVWNVSRRPSGIDAAEGANPYDDRTLRHISAVEVHGPSRRDDIATEEHGHQARRQGLADDGRSATGICTDGVAVACARTGGRTTGASRTRSIVVEQLDNNSHTNTHKAQVVPLTMVAAGTDRQDLSLRVDI</sequence>
<comment type="caution">
    <text evidence="2">The sequence shown here is derived from an EMBL/GenBank/DDBJ whole genome shotgun (WGS) entry which is preliminary data.</text>
</comment>
<gene>
    <name evidence="2" type="ORF">BIW11_04470</name>
</gene>
<reference evidence="2 3" key="1">
    <citation type="journal article" date="2017" name="Gigascience">
        <title>Draft genome of the honey bee ectoparasitic mite, Tropilaelaps mercedesae, is shaped by the parasitic life history.</title>
        <authorList>
            <person name="Dong X."/>
            <person name="Armstrong S.D."/>
            <person name="Xia D."/>
            <person name="Makepeace B.L."/>
            <person name="Darby A.C."/>
            <person name="Kadowaki T."/>
        </authorList>
    </citation>
    <scope>NUCLEOTIDE SEQUENCE [LARGE SCALE GENOMIC DNA]</scope>
    <source>
        <strain evidence="2">Wuxi-XJTLU</strain>
    </source>
</reference>
<accession>A0A1V9X6M4</accession>
<evidence type="ECO:0000256" key="1">
    <source>
        <dbReference type="SAM" id="MobiDB-lite"/>
    </source>
</evidence>
<evidence type="ECO:0000313" key="3">
    <source>
        <dbReference type="Proteomes" id="UP000192247"/>
    </source>
</evidence>